<dbReference type="InterPro" id="IPR035094">
    <property type="entry name" value="EgtD"/>
</dbReference>
<dbReference type="NCBIfam" id="TIGR03442">
    <property type="entry name" value="ergothioneine biosynthesis protein EgtC"/>
    <property type="match status" value="1"/>
</dbReference>
<dbReference type="CDD" id="cd01908">
    <property type="entry name" value="YafJ"/>
    <property type="match status" value="1"/>
</dbReference>
<evidence type="ECO:0000313" key="9">
    <source>
        <dbReference type="Proteomes" id="UP000294257"/>
    </source>
</evidence>
<evidence type="ECO:0000256" key="2">
    <source>
        <dbReference type="ARBA" id="ARBA00022679"/>
    </source>
</evidence>
<keyword evidence="9" id="KW-1185">Reference proteome</keyword>
<feature type="binding site" evidence="5">
    <location>
        <position position="327"/>
    </location>
    <ligand>
        <name>L-histidine</name>
        <dbReference type="ChEBI" id="CHEBI:57595"/>
    </ligand>
</feature>
<feature type="domain" description="Glutamine amidotransferase type-2" evidence="7">
    <location>
        <begin position="2"/>
        <end position="261"/>
    </location>
</feature>
<feature type="binding site" evidence="5">
    <location>
        <position position="357"/>
    </location>
    <ligand>
        <name>S-adenosyl-L-methionine</name>
        <dbReference type="ChEBI" id="CHEBI:59789"/>
    </ligand>
</feature>
<keyword evidence="1 5" id="KW-0489">Methyltransferase</keyword>
<dbReference type="InterPro" id="IPR029055">
    <property type="entry name" value="Ntn_hydrolases_N"/>
</dbReference>
<dbReference type="NCBIfam" id="TIGR03438">
    <property type="entry name" value="egtD_ergothio"/>
    <property type="match status" value="1"/>
</dbReference>
<keyword evidence="3 4" id="KW-0315">Glutamine amidotransferase</keyword>
<dbReference type="PROSITE" id="PS51278">
    <property type="entry name" value="GATASE_TYPE_2"/>
    <property type="match status" value="1"/>
</dbReference>
<evidence type="ECO:0000256" key="6">
    <source>
        <dbReference type="SAM" id="MobiDB-lite"/>
    </source>
</evidence>
<dbReference type="PANTHER" id="PTHR43397">
    <property type="entry name" value="ERGOTHIONEINE BIOSYNTHESIS PROTEIN 1"/>
    <property type="match status" value="1"/>
</dbReference>
<dbReference type="GO" id="GO:0052699">
    <property type="term" value="P:ergothioneine biosynthetic process"/>
    <property type="evidence" value="ECO:0007669"/>
    <property type="project" value="UniProtKB-UniRule"/>
</dbReference>
<comment type="catalytic activity">
    <reaction evidence="4">
        <text>gamma-L-glutamyl-hercynylcysteine S-oxide + H2O = S-(hercyn-2-yl)-L-cysteine S-oxide + L-glutamate</text>
        <dbReference type="Rhea" id="RHEA:42684"/>
        <dbReference type="ChEBI" id="CHEBI:15377"/>
        <dbReference type="ChEBI" id="CHEBI:29985"/>
        <dbReference type="ChEBI" id="CHEBI:82703"/>
        <dbReference type="ChEBI" id="CHEBI:82706"/>
        <dbReference type="EC" id="3.5.1.118"/>
    </reaction>
</comment>
<comment type="function">
    <text evidence="5">Catalyzes the SAM-dependent triple methylation of the alpha-amino group of histidine to form hercynine, a step in the biosynthesis pathway of ergothioneine.</text>
</comment>
<keyword evidence="2 5" id="KW-0808">Transferase</keyword>
<keyword evidence="4" id="KW-0378">Hydrolase</keyword>
<protein>
    <recommendedName>
        <fullName evidence="4 5">Multifunctional fusion protein</fullName>
    </recommendedName>
    <domain>
        <recommendedName>
            <fullName evidence="4">Gamma-glutamyl-hercynylcysteine sulfoxide hydrolase</fullName>
            <ecNumber evidence="4">3.5.1.118</ecNumber>
        </recommendedName>
        <alternativeName>
            <fullName evidence="4">Gamma-glutamyl hercynylcysteine S-oxide hydrolase</fullName>
        </alternativeName>
    </domain>
    <domain>
        <recommendedName>
            <fullName evidence="5">Histidine N-alpha-methyltransferase</fullName>
            <ecNumber evidence="5">2.1.1.44</ecNumber>
        </recommendedName>
        <alternativeName>
            <fullName evidence="5">Histidine trimethyltransferase</fullName>
        </alternativeName>
    </domain>
</protein>
<keyword evidence="5" id="KW-0949">S-adenosyl-L-methionine</keyword>
<dbReference type="InterPro" id="IPR017932">
    <property type="entry name" value="GATase_2_dom"/>
</dbReference>
<dbReference type="Proteomes" id="UP000294257">
    <property type="component" value="Unassembled WGS sequence"/>
</dbReference>
<dbReference type="EMBL" id="SGWQ01000002">
    <property type="protein sequence ID" value="RZS43228.1"/>
    <property type="molecule type" value="Genomic_DNA"/>
</dbReference>
<comment type="subunit">
    <text evidence="5">Monomer.</text>
</comment>
<feature type="binding site" evidence="5">
    <location>
        <position position="363"/>
    </location>
    <ligand>
        <name>S-adenosyl-L-methionine</name>
        <dbReference type="ChEBI" id="CHEBI:59789"/>
    </ligand>
</feature>
<name>A0A4Q7L154_9PSEU</name>
<evidence type="ECO:0000256" key="1">
    <source>
        <dbReference type="ARBA" id="ARBA00022603"/>
    </source>
</evidence>
<dbReference type="InterPro" id="IPR019257">
    <property type="entry name" value="MeTrfase_dom"/>
</dbReference>
<dbReference type="EC" id="3.5.1.118" evidence="4"/>
<comment type="catalytic activity">
    <reaction evidence="5">
        <text>L-histidine + 3 S-adenosyl-L-methionine = hercynine + 3 S-adenosyl-L-homocysteine + 3 H(+)</text>
        <dbReference type="Rhea" id="RHEA:38471"/>
        <dbReference type="ChEBI" id="CHEBI:15378"/>
        <dbReference type="ChEBI" id="CHEBI:15781"/>
        <dbReference type="ChEBI" id="CHEBI:57595"/>
        <dbReference type="ChEBI" id="CHEBI:57856"/>
        <dbReference type="ChEBI" id="CHEBI:59789"/>
        <dbReference type="EC" id="2.1.1.44"/>
    </reaction>
</comment>
<evidence type="ECO:0000313" key="8">
    <source>
        <dbReference type="EMBL" id="RZS43228.1"/>
    </source>
</evidence>
<dbReference type="Pfam" id="PF10017">
    <property type="entry name" value="Methyltransf_33"/>
    <property type="match status" value="1"/>
</dbReference>
<dbReference type="EC" id="2.1.1.44" evidence="5"/>
<evidence type="ECO:0000256" key="4">
    <source>
        <dbReference type="HAMAP-Rule" id="MF_02036"/>
    </source>
</evidence>
<comment type="function">
    <text evidence="4">Catalyzes the hydrolysis of the gamma-glutamyl amide bond of hercynyl-gamma-L-glutamyl-L-cysteine sulfoxide to produce hercynylcysteine sulfoxide, a step in the biosynthesis pathway of ergothioneine.</text>
</comment>
<dbReference type="Pfam" id="PF13230">
    <property type="entry name" value="GATase_4"/>
    <property type="match status" value="1"/>
</dbReference>
<dbReference type="GO" id="GO:0032259">
    <property type="term" value="P:methylation"/>
    <property type="evidence" value="ECO:0007669"/>
    <property type="project" value="UniProtKB-KW"/>
</dbReference>
<dbReference type="GO" id="GO:0008276">
    <property type="term" value="F:protein methyltransferase activity"/>
    <property type="evidence" value="ECO:0007669"/>
    <property type="project" value="InterPro"/>
</dbReference>
<evidence type="ECO:0000256" key="3">
    <source>
        <dbReference type="ARBA" id="ARBA00022962"/>
    </source>
</evidence>
<dbReference type="AlphaFoldDB" id="A0A4Q7L154"/>
<gene>
    <name evidence="4" type="primary">egtC</name>
    <name evidence="5" type="synonym">egtD</name>
    <name evidence="8" type="ORF">EV193_102207</name>
</gene>
<dbReference type="UniPathway" id="UPA01014"/>
<sequence length="599" mass="65129">MCRHLGYLGPPITLAELMLDRSHSLLRQTWAPADMRGSAVVNVDGFGAGWYPSDVDVPARYRRAVPLWTDQNFDVLARATHSGAVLAAVRSATTGMPIMDSACAPFARGRWLFSLNGFVAGWPDTVAKLAERLPVADLLTVEAPVDSATVWALLYARLRDGEDPADALAATVREVGAAAPGSKLNLMLTDGRVLVANTWVHALTVLRGEESVVVASEPWDDDPAWTPVPDGQLVVATIGDSGPVVEIRPIEEGESPKVSTVDDEPTTGEPMSQPTVDVHLPDDFASASLASDVLTGLTAHPKSLPPKWFYDARGSELFDAITRLPEYYPTRAEREILLGRSLDIARLTGAHTLVELGSGSSEKTRLLLDALRHNGTLRQFVPLDVSEQALRDATVALHEEYPGLAVHGVVGDFTEHLALLPGEPPRLLAFLGGTIGNLLPGERAKFLSSVAGVLRPGEWLLLGTDLVKDESTLVRAYDDSAGVTAEFNRNVLRVLNRELGADFDVEAFEHVALWDAEHEWIEMRLRATRAMRVRLPAVELTVDFADREELRTEVSAKFRRETVESELAAAGFAMRHWWTDKAGRFALSLSEAASVASGR</sequence>
<feature type="binding site" evidence="5">
    <location>
        <position position="477"/>
    </location>
    <ligand>
        <name>L-histidine</name>
        <dbReference type="ChEBI" id="CHEBI:57595"/>
    </ligand>
</feature>
<feature type="binding site" evidence="5">
    <location>
        <position position="437"/>
    </location>
    <ligand>
        <name>L-histidine</name>
        <dbReference type="ChEBI" id="CHEBI:57595"/>
    </ligand>
</feature>
<dbReference type="InterPro" id="IPR026869">
    <property type="entry name" value="EgtC-like"/>
</dbReference>
<dbReference type="GO" id="GO:0016811">
    <property type="term" value="F:hydrolase activity, acting on carbon-nitrogen (but not peptide) bonds, in linear amides"/>
    <property type="evidence" value="ECO:0007669"/>
    <property type="project" value="UniProtKB-UniRule"/>
</dbReference>
<proteinExistence type="inferred from homology"/>
<dbReference type="InterPro" id="IPR051128">
    <property type="entry name" value="EgtD_Methyltrsf_superfamily"/>
</dbReference>
<evidence type="ECO:0000259" key="7">
    <source>
        <dbReference type="PROSITE" id="PS51278"/>
    </source>
</evidence>
<dbReference type="Gene3D" id="3.60.20.10">
    <property type="entry name" value="Glutamine Phosphoribosylpyrophosphate, subunit 1, domain 1"/>
    <property type="match status" value="1"/>
</dbReference>
<dbReference type="InterPro" id="IPR029063">
    <property type="entry name" value="SAM-dependent_MTases_sf"/>
</dbReference>
<feature type="binding site" evidence="5">
    <location>
        <position position="384"/>
    </location>
    <ligand>
        <name>S-adenosyl-L-methionine</name>
        <dbReference type="ChEBI" id="CHEBI:59789"/>
    </ligand>
</feature>
<dbReference type="HAMAP" id="MF_02037">
    <property type="entry name" value="EgtD"/>
    <property type="match status" value="1"/>
</dbReference>
<dbReference type="PANTHER" id="PTHR43397:SF1">
    <property type="entry name" value="ERGOTHIONEINE BIOSYNTHESIS PROTEIN 1"/>
    <property type="match status" value="1"/>
</dbReference>
<comment type="caution">
    <text evidence="8">The sequence shown here is derived from an EMBL/GenBank/DDBJ whole genome shotgun (WGS) entry which is preliminary data.</text>
</comment>
<feature type="binding site" evidence="5">
    <location>
        <begin position="412"/>
        <end position="413"/>
    </location>
    <ligand>
        <name>S-adenosyl-L-methionine</name>
        <dbReference type="ChEBI" id="CHEBI:59789"/>
    </ligand>
</feature>
<feature type="binding site" evidence="5">
    <location>
        <begin position="553"/>
        <end position="555"/>
    </location>
    <ligand>
        <name>L-histidine</name>
        <dbReference type="ChEBI" id="CHEBI:57595"/>
    </ligand>
</feature>
<dbReference type="GO" id="GO:0052706">
    <property type="term" value="F:L-histidine N(alpha)-methyltransferase activity"/>
    <property type="evidence" value="ECO:0007669"/>
    <property type="project" value="UniProtKB-UniRule"/>
</dbReference>
<organism evidence="8 9">
    <name type="scientific">Herbihabitans rhizosphaerae</name>
    <dbReference type="NCBI Taxonomy" id="1872711"/>
    <lineage>
        <taxon>Bacteria</taxon>
        <taxon>Bacillati</taxon>
        <taxon>Actinomycetota</taxon>
        <taxon>Actinomycetes</taxon>
        <taxon>Pseudonocardiales</taxon>
        <taxon>Pseudonocardiaceae</taxon>
        <taxon>Herbihabitans</taxon>
    </lineage>
</organism>
<dbReference type="HAMAP" id="MF_02036">
    <property type="entry name" value="EgtC"/>
    <property type="match status" value="1"/>
</dbReference>
<accession>A0A4Q7L154</accession>
<dbReference type="InterPro" id="IPR032888">
    <property type="entry name" value="EgtD_Actinobacteria"/>
</dbReference>
<comment type="similarity">
    <text evidence="5">Belongs to the methyltransferase superfamily. EgtD family.</text>
</comment>
<dbReference type="Gene3D" id="3.40.50.150">
    <property type="entry name" value="Vaccinia Virus protein VP39"/>
    <property type="match status" value="1"/>
</dbReference>
<dbReference type="SUPFAM" id="SSF53335">
    <property type="entry name" value="S-adenosyl-L-methionine-dependent methyltransferases"/>
    <property type="match status" value="1"/>
</dbReference>
<dbReference type="SUPFAM" id="SSF56235">
    <property type="entry name" value="N-terminal nucleophile aminohydrolases (Ntn hydrolases)"/>
    <property type="match status" value="1"/>
</dbReference>
<evidence type="ECO:0000256" key="5">
    <source>
        <dbReference type="HAMAP-Rule" id="MF_02037"/>
    </source>
</evidence>
<comment type="pathway">
    <text evidence="4">Amino-acid biosynthesis; ergothioneine biosynthesis.</text>
</comment>
<dbReference type="InterPro" id="IPR017808">
    <property type="entry name" value="EgtC"/>
</dbReference>
<feature type="region of interest" description="Disordered" evidence="6">
    <location>
        <begin position="252"/>
        <end position="271"/>
    </location>
</feature>
<dbReference type="InterPro" id="IPR032889">
    <property type="entry name" value="EgtC_Actinobacteria"/>
</dbReference>
<reference evidence="8 9" key="1">
    <citation type="submission" date="2019-02" db="EMBL/GenBank/DDBJ databases">
        <title>Genomic Encyclopedia of Type Strains, Phase IV (KMG-IV): sequencing the most valuable type-strain genomes for metagenomic binning, comparative biology and taxonomic classification.</title>
        <authorList>
            <person name="Goeker M."/>
        </authorList>
    </citation>
    <scope>NUCLEOTIDE SEQUENCE [LARGE SCALE GENOMIC DNA]</scope>
    <source>
        <strain evidence="8 9">DSM 101727</strain>
    </source>
</reference>